<keyword evidence="2" id="KW-0472">Membrane</keyword>
<feature type="transmembrane region" description="Helical" evidence="2">
    <location>
        <begin position="12"/>
        <end position="33"/>
    </location>
</feature>
<keyword evidence="2" id="KW-1133">Transmembrane helix</keyword>
<dbReference type="PANTHER" id="PTHR34964:SF1">
    <property type="entry name" value="MEMBRANE LIPOPROTEIN"/>
    <property type="match status" value="1"/>
</dbReference>
<proteinExistence type="predicted"/>
<evidence type="ECO:0000256" key="2">
    <source>
        <dbReference type="SAM" id="Phobius"/>
    </source>
</evidence>
<feature type="transmembrane region" description="Helical" evidence="2">
    <location>
        <begin position="45"/>
        <end position="67"/>
    </location>
</feature>
<name>A0ABD0U6Q2_DENTH</name>
<dbReference type="AlphaFoldDB" id="A0ABD0U6Q2"/>
<organism evidence="3 4">
    <name type="scientific">Dendrobium thyrsiflorum</name>
    <name type="common">Pinecone-like raceme dendrobium</name>
    <name type="synonym">Orchid</name>
    <dbReference type="NCBI Taxonomy" id="117978"/>
    <lineage>
        <taxon>Eukaryota</taxon>
        <taxon>Viridiplantae</taxon>
        <taxon>Streptophyta</taxon>
        <taxon>Embryophyta</taxon>
        <taxon>Tracheophyta</taxon>
        <taxon>Spermatophyta</taxon>
        <taxon>Magnoliopsida</taxon>
        <taxon>Liliopsida</taxon>
        <taxon>Asparagales</taxon>
        <taxon>Orchidaceae</taxon>
        <taxon>Epidendroideae</taxon>
        <taxon>Malaxideae</taxon>
        <taxon>Dendrobiinae</taxon>
        <taxon>Dendrobium</taxon>
    </lineage>
</organism>
<dbReference type="Proteomes" id="UP001552299">
    <property type="component" value="Unassembled WGS sequence"/>
</dbReference>
<evidence type="ECO:0000256" key="1">
    <source>
        <dbReference type="SAM" id="MobiDB-lite"/>
    </source>
</evidence>
<evidence type="ECO:0000313" key="3">
    <source>
        <dbReference type="EMBL" id="KAL0908260.1"/>
    </source>
</evidence>
<dbReference type="EMBL" id="JANQDX010000017">
    <property type="protein sequence ID" value="KAL0908260.1"/>
    <property type="molecule type" value="Genomic_DNA"/>
</dbReference>
<protein>
    <submittedName>
        <fullName evidence="3">Uncharacterized protein</fullName>
    </submittedName>
</protein>
<gene>
    <name evidence="3" type="ORF">M5K25_022745</name>
</gene>
<comment type="caution">
    <text evidence="3">The sequence shown here is derived from an EMBL/GenBank/DDBJ whole genome shotgun (WGS) entry which is preliminary data.</text>
</comment>
<keyword evidence="2" id="KW-0812">Transmembrane</keyword>
<feature type="region of interest" description="Disordered" evidence="1">
    <location>
        <begin position="124"/>
        <end position="147"/>
    </location>
</feature>
<dbReference type="PANTHER" id="PTHR34964">
    <property type="entry name" value="MEMBRANE LIPOPROTEIN-RELATED"/>
    <property type="match status" value="1"/>
</dbReference>
<accession>A0ABD0U6Q2</accession>
<reference evidence="3 4" key="1">
    <citation type="journal article" date="2024" name="Plant Biotechnol. J.">
        <title>Dendrobium thyrsiflorum genome and its molecular insights into genes involved in important horticultural traits.</title>
        <authorList>
            <person name="Chen B."/>
            <person name="Wang J.Y."/>
            <person name="Zheng P.J."/>
            <person name="Li K.L."/>
            <person name="Liang Y.M."/>
            <person name="Chen X.F."/>
            <person name="Zhang C."/>
            <person name="Zhao X."/>
            <person name="He X."/>
            <person name="Zhang G.Q."/>
            <person name="Liu Z.J."/>
            <person name="Xu Q."/>
        </authorList>
    </citation>
    <scope>NUCLEOTIDE SEQUENCE [LARGE SCALE GENOMIC DNA]</scope>
    <source>
        <strain evidence="3">GZMU011</strain>
    </source>
</reference>
<sequence>MPPPEGKAGDLCIWFITCFFFLLILSGGIFLVLYITQPETDETGWFPIVGMSLIAIPWIFWILTCLYRTVMSCYKPPPTEAVAAPADSQVYSPGGGRRVRFGVATVIGAQDVGDAVNGTAEGAAGRNVDGSSLGSHEREVPLALSIS</sequence>
<keyword evidence="4" id="KW-1185">Reference proteome</keyword>
<evidence type="ECO:0000313" key="4">
    <source>
        <dbReference type="Proteomes" id="UP001552299"/>
    </source>
</evidence>